<gene>
    <name evidence="2" type="ORF">GCM10010468_49040</name>
</gene>
<organism evidence="2 3">
    <name type="scientific">Actinocorallia longicatena</name>
    <dbReference type="NCBI Taxonomy" id="111803"/>
    <lineage>
        <taxon>Bacteria</taxon>
        <taxon>Bacillati</taxon>
        <taxon>Actinomycetota</taxon>
        <taxon>Actinomycetes</taxon>
        <taxon>Streptosporangiales</taxon>
        <taxon>Thermomonosporaceae</taxon>
        <taxon>Actinocorallia</taxon>
    </lineage>
</organism>
<reference evidence="3" key="1">
    <citation type="journal article" date="2019" name="Int. J. Syst. Evol. Microbiol.">
        <title>The Global Catalogue of Microorganisms (GCM) 10K type strain sequencing project: providing services to taxonomists for standard genome sequencing and annotation.</title>
        <authorList>
            <consortium name="The Broad Institute Genomics Platform"/>
            <consortium name="The Broad Institute Genome Sequencing Center for Infectious Disease"/>
            <person name="Wu L."/>
            <person name="Ma J."/>
        </authorList>
    </citation>
    <scope>NUCLEOTIDE SEQUENCE [LARGE SCALE GENOMIC DNA]</scope>
    <source>
        <strain evidence="3">JCM 9377</strain>
    </source>
</reference>
<dbReference type="Proteomes" id="UP001501237">
    <property type="component" value="Unassembled WGS sequence"/>
</dbReference>
<feature type="compositionally biased region" description="Pro residues" evidence="1">
    <location>
        <begin position="144"/>
        <end position="154"/>
    </location>
</feature>
<dbReference type="Gene3D" id="1.20.120.20">
    <property type="entry name" value="Apolipoprotein"/>
    <property type="match status" value="1"/>
</dbReference>
<feature type="region of interest" description="Disordered" evidence="1">
    <location>
        <begin position="133"/>
        <end position="170"/>
    </location>
</feature>
<proteinExistence type="predicted"/>
<evidence type="ECO:0000256" key="1">
    <source>
        <dbReference type="SAM" id="MobiDB-lite"/>
    </source>
</evidence>
<feature type="compositionally biased region" description="Low complexity" evidence="1">
    <location>
        <begin position="155"/>
        <end position="170"/>
    </location>
</feature>
<accession>A0ABP6QHQ5</accession>
<keyword evidence="3" id="KW-1185">Reference proteome</keyword>
<comment type="caution">
    <text evidence="2">The sequence shown here is derived from an EMBL/GenBank/DDBJ whole genome shotgun (WGS) entry which is preliminary data.</text>
</comment>
<dbReference type="RefSeq" id="WP_344832406.1">
    <property type="nucleotide sequence ID" value="NZ_BAAAUV010000013.1"/>
</dbReference>
<evidence type="ECO:0008006" key="4">
    <source>
        <dbReference type="Google" id="ProtNLM"/>
    </source>
</evidence>
<sequence>MTLAAKIRDNKAVYTGAGAVDLAVEKLRELPDQVAKVRGTVTENYSKYRGTVTEDVTKVRGTVNENVEKARATVTLKVTEVRENVAKYQEKADSGAIQAYVATVTTKVNEVIDDLAERGKTVINKTADEVISEAAETKSVQAPKPAPRPAPKPKAAPAAKKTAPVKKAGS</sequence>
<name>A0ABP6QHQ5_9ACTN</name>
<evidence type="ECO:0000313" key="2">
    <source>
        <dbReference type="EMBL" id="GAA3222922.1"/>
    </source>
</evidence>
<evidence type="ECO:0000313" key="3">
    <source>
        <dbReference type="Proteomes" id="UP001501237"/>
    </source>
</evidence>
<dbReference type="EMBL" id="BAAAUV010000013">
    <property type="protein sequence ID" value="GAA3222922.1"/>
    <property type="molecule type" value="Genomic_DNA"/>
</dbReference>
<protein>
    <recommendedName>
        <fullName evidence="4">Heparin binding hemagglutinin HbhA</fullName>
    </recommendedName>
</protein>
<dbReference type="SUPFAM" id="SSF58113">
    <property type="entry name" value="Apolipoprotein A-I"/>
    <property type="match status" value="1"/>
</dbReference>